<sequence>MFFLYDTYNFFYYLIKLIVIQPQYICVYMIFFFFNAGIAYSITNDIEDQVCRWLLFVSMLHALMIPLAIIMPPQEILQETEKRQELHESIPKTCKLKALDAQQGGLFGVDKDEWVFPDNKSFYLPEKYRPENRITELAMMKEG</sequence>
<protein>
    <submittedName>
        <fullName evidence="2">Uncharacterized protein</fullName>
    </submittedName>
</protein>
<reference evidence="2" key="1">
    <citation type="submission" date="2014-02" db="EMBL/GenBank/DDBJ databases">
        <title>Plasmid-encoding extended-spectrum beta-lactamase CTX-M-55 in a clinical Shigella sonnei strain, China.</title>
        <authorList>
            <person name="Qu F."/>
            <person name="Ying Z."/>
            <person name="Zhang C."/>
            <person name="Chen Z."/>
            <person name="Bao C."/>
            <person name="Chen S."/>
            <person name="Cui E."/>
            <person name="Yang H."/>
            <person name="Liu C."/>
            <person name="Mao Y."/>
            <person name="Zhou D."/>
        </authorList>
    </citation>
    <scope>NUCLEOTIDE SEQUENCE</scope>
    <source>
        <strain evidence="2">#1081</strain>
        <plasmid evidence="2">p1081-CTXM</plasmid>
    </source>
</reference>
<geneLocation type="plasmid" evidence="3">
    <name>p1173-CTXM</name>
</geneLocation>
<proteinExistence type="predicted"/>
<feature type="transmembrane region" description="Helical" evidence="1">
    <location>
        <begin position="50"/>
        <end position="71"/>
    </location>
</feature>
<evidence type="ECO:0000313" key="3">
    <source>
        <dbReference type="EMBL" id="ASF89556.1"/>
    </source>
</evidence>
<accession>A0A023PZ48</accession>
<feature type="transmembrane region" description="Helical" evidence="1">
    <location>
        <begin position="12"/>
        <end position="38"/>
    </location>
</feature>
<keyword evidence="1" id="KW-0812">Transmembrane</keyword>
<geneLocation type="plasmid" evidence="2">
    <name>p1081-CTXM</name>
</geneLocation>
<keyword evidence="1" id="KW-1133">Transmembrane helix</keyword>
<name>A0A023PZ48_SHISO</name>
<dbReference type="EMBL" id="KY174331">
    <property type="protein sequence ID" value="ASF89556.1"/>
    <property type="molecule type" value="Genomic_DNA"/>
</dbReference>
<dbReference type="RefSeq" id="WP_000465832.1">
    <property type="nucleotide sequence ID" value="NZ_CP045935.1"/>
</dbReference>
<evidence type="ECO:0000256" key="1">
    <source>
        <dbReference type="SAM" id="Phobius"/>
    </source>
</evidence>
<evidence type="ECO:0000313" key="2">
    <source>
        <dbReference type="EMBL" id="AHX39513.1"/>
    </source>
</evidence>
<dbReference type="AlphaFoldDB" id="A0A023PZ48"/>
<keyword evidence="2" id="KW-0614">Plasmid</keyword>
<keyword evidence="1" id="KW-0472">Membrane</keyword>
<reference evidence="3" key="2">
    <citation type="submission" date="2016-11" db="EMBL/GenBank/DDBJ databases">
        <title>Complete sequence of p1220-CTXM, a pKP048-related IncFIIK plasmid carrying blaCTX-M-14.</title>
        <authorList>
            <person name="Zhang D."/>
            <person name="Yin Z."/>
            <person name="Zhao Y."/>
            <person name="Feng J."/>
            <person name="Jiang X."/>
            <person name="Liang Q."/>
            <person name="Liang L."/>
            <person name="Zhan Z."/>
            <person name="Chen W."/>
            <person name="Wang J."/>
            <person name="Li J."/>
            <person name="Zhou D."/>
        </authorList>
    </citation>
    <scope>NUCLEOTIDE SEQUENCE</scope>
    <source>
        <strain evidence="3">1173</strain>
        <plasmid evidence="3">p1173-CTXM</plasmid>
    </source>
</reference>
<gene>
    <name evidence="2" type="ORF">BG81_037</name>
</gene>
<organism evidence="2">
    <name type="scientific">Shigella sonnei</name>
    <dbReference type="NCBI Taxonomy" id="624"/>
    <lineage>
        <taxon>Bacteria</taxon>
        <taxon>Pseudomonadati</taxon>
        <taxon>Pseudomonadota</taxon>
        <taxon>Gammaproteobacteria</taxon>
        <taxon>Enterobacterales</taxon>
        <taxon>Enterobacteriaceae</taxon>
        <taxon>Shigella</taxon>
    </lineage>
</organism>
<dbReference type="EMBL" id="KJ460501">
    <property type="protein sequence ID" value="AHX39513.1"/>
    <property type="molecule type" value="Genomic_DNA"/>
</dbReference>